<feature type="transmembrane region" description="Helical" evidence="5">
    <location>
        <begin position="61"/>
        <end position="83"/>
    </location>
</feature>
<comment type="cofactor">
    <cofactor evidence="1">
        <name>Mg(2+)</name>
        <dbReference type="ChEBI" id="CHEBI:18420"/>
    </cofactor>
</comment>
<dbReference type="InterPro" id="IPR050469">
    <property type="entry name" value="Diguanylate_Cyclase"/>
</dbReference>
<dbReference type="SUPFAM" id="SSF55073">
    <property type="entry name" value="Nucleotide cyclase"/>
    <property type="match status" value="1"/>
</dbReference>
<comment type="pathway">
    <text evidence="2">Purine metabolism; 3',5'-cyclic di-GMP biosynthesis.</text>
</comment>
<name>A0A0U5L3Y4_9GAMM</name>
<dbReference type="PANTHER" id="PTHR45138:SF9">
    <property type="entry name" value="DIGUANYLATE CYCLASE DGCM-RELATED"/>
    <property type="match status" value="1"/>
</dbReference>
<dbReference type="PATRIC" id="fig|1619313.3.peg.1665"/>
<dbReference type="EC" id="2.7.7.65" evidence="3"/>
<feature type="transmembrane region" description="Helical" evidence="5">
    <location>
        <begin position="95"/>
        <end position="113"/>
    </location>
</feature>
<protein>
    <recommendedName>
        <fullName evidence="3">diguanylate cyclase</fullName>
        <ecNumber evidence="3">2.7.7.65</ecNumber>
    </recommendedName>
</protein>
<accession>A0A0U5L3Y4</accession>
<proteinExistence type="predicted"/>
<dbReference type="OrthoDB" id="9812260at2"/>
<reference evidence="8" key="1">
    <citation type="submission" date="2015-11" db="EMBL/GenBank/DDBJ databases">
        <authorList>
            <person name="Blom J."/>
        </authorList>
    </citation>
    <scope>NUCLEOTIDE SEQUENCE [LARGE SCALE GENOMIC DNA]</scope>
</reference>
<organism evidence="7 8">
    <name type="scientific">Duffyella gerundensis</name>
    <dbReference type="NCBI Taxonomy" id="1619313"/>
    <lineage>
        <taxon>Bacteria</taxon>
        <taxon>Pseudomonadati</taxon>
        <taxon>Pseudomonadota</taxon>
        <taxon>Gammaproteobacteria</taxon>
        <taxon>Enterobacterales</taxon>
        <taxon>Erwiniaceae</taxon>
        <taxon>Duffyella</taxon>
    </lineage>
</organism>
<keyword evidence="5" id="KW-0472">Membrane</keyword>
<dbReference type="Proteomes" id="UP000059419">
    <property type="component" value="Chromosome 1"/>
</dbReference>
<evidence type="ECO:0000256" key="3">
    <source>
        <dbReference type="ARBA" id="ARBA00012528"/>
    </source>
</evidence>
<dbReference type="InterPro" id="IPR000160">
    <property type="entry name" value="GGDEF_dom"/>
</dbReference>
<comment type="catalytic activity">
    <reaction evidence="4">
        <text>2 GTP = 3',3'-c-di-GMP + 2 diphosphate</text>
        <dbReference type="Rhea" id="RHEA:24898"/>
        <dbReference type="ChEBI" id="CHEBI:33019"/>
        <dbReference type="ChEBI" id="CHEBI:37565"/>
        <dbReference type="ChEBI" id="CHEBI:58805"/>
        <dbReference type="EC" id="2.7.7.65"/>
    </reaction>
</comment>
<dbReference type="InterPro" id="IPR043128">
    <property type="entry name" value="Rev_trsase/Diguanyl_cyclase"/>
</dbReference>
<dbReference type="GO" id="GO:0052621">
    <property type="term" value="F:diguanylate cyclase activity"/>
    <property type="evidence" value="ECO:0007669"/>
    <property type="project" value="UniProtKB-EC"/>
</dbReference>
<dbReference type="AlphaFoldDB" id="A0A0U5L3Y4"/>
<evidence type="ECO:0000256" key="2">
    <source>
        <dbReference type="ARBA" id="ARBA00004665"/>
    </source>
</evidence>
<dbReference type="InterPro" id="IPR029787">
    <property type="entry name" value="Nucleotide_cyclase"/>
</dbReference>
<dbReference type="KEGG" id="ege:EM595_1601"/>
<feature type="transmembrane region" description="Helical" evidence="5">
    <location>
        <begin position="6"/>
        <end position="28"/>
    </location>
</feature>
<feature type="transmembrane region" description="Helical" evidence="5">
    <location>
        <begin position="35"/>
        <end position="55"/>
    </location>
</feature>
<feature type="domain" description="GGDEF" evidence="6">
    <location>
        <begin position="250"/>
        <end position="379"/>
    </location>
</feature>
<evidence type="ECO:0000313" key="8">
    <source>
        <dbReference type="Proteomes" id="UP000059419"/>
    </source>
</evidence>
<evidence type="ECO:0000313" key="7">
    <source>
        <dbReference type="EMBL" id="CUU23835.1"/>
    </source>
</evidence>
<keyword evidence="5" id="KW-0812">Transmembrane</keyword>
<keyword evidence="5" id="KW-1133">Transmembrane helix</keyword>
<evidence type="ECO:0000256" key="1">
    <source>
        <dbReference type="ARBA" id="ARBA00001946"/>
    </source>
</evidence>
<dbReference type="EMBL" id="LN907827">
    <property type="protein sequence ID" value="CUU23835.1"/>
    <property type="molecule type" value="Genomic_DNA"/>
</dbReference>
<evidence type="ECO:0000256" key="5">
    <source>
        <dbReference type="SAM" id="Phobius"/>
    </source>
</evidence>
<dbReference type="PANTHER" id="PTHR45138">
    <property type="entry name" value="REGULATORY COMPONENTS OF SENSORY TRANSDUCTION SYSTEM"/>
    <property type="match status" value="1"/>
</dbReference>
<gene>
    <name evidence="7" type="ORF">EM595_1601</name>
</gene>
<feature type="transmembrane region" description="Helical" evidence="5">
    <location>
        <begin position="119"/>
        <end position="138"/>
    </location>
</feature>
<dbReference type="NCBIfam" id="TIGR00254">
    <property type="entry name" value="GGDEF"/>
    <property type="match status" value="1"/>
</dbReference>
<sequence>MSLDVYTLFICELFVLGFMSIIMLFAWAGSQYDRVLGFTTVALIATLLAMMLSSLRSTGHHFLPIAVGNVILYFGYGMLVNAFRTFRGLPLGINWLTGALLWAILCLFPQFYFSLPKRVIVTCLLCIIFTAVLIRLLYGARTLLPATYWPAQLLLVIHLGFHVARLFLDAGRPNMLHGAIGGTQFTVWIMLESMLFVMGLTFTILAMVNERTRLSYQQASLLDPLTGIANRRALFAEGNKLADWCRRHRQPLTVVLFDLDHFKSINDRFGHHQGDRVLLDFCRVVSQALPPQAQFARLGGEEFAAVLSLNEQEGKNWCEQVRRAVHDSAPEQVIYTTSIGMTAVAPTRIQDIESLLVAADEALYRAKTSGRNRVEVFTPLAEKSELANQL</sequence>
<evidence type="ECO:0000259" key="6">
    <source>
        <dbReference type="PROSITE" id="PS50887"/>
    </source>
</evidence>
<dbReference type="PROSITE" id="PS50887">
    <property type="entry name" value="GGDEF"/>
    <property type="match status" value="1"/>
</dbReference>
<feature type="transmembrane region" description="Helical" evidence="5">
    <location>
        <begin position="188"/>
        <end position="208"/>
    </location>
</feature>
<dbReference type="FunFam" id="3.30.70.270:FF:000001">
    <property type="entry name" value="Diguanylate cyclase domain protein"/>
    <property type="match status" value="1"/>
</dbReference>
<keyword evidence="8" id="KW-1185">Reference proteome</keyword>
<dbReference type="CDD" id="cd01949">
    <property type="entry name" value="GGDEF"/>
    <property type="match status" value="1"/>
</dbReference>
<dbReference type="Gene3D" id="3.30.70.270">
    <property type="match status" value="1"/>
</dbReference>
<dbReference type="STRING" id="1619313.EM595_1601"/>
<dbReference type="SMART" id="SM00267">
    <property type="entry name" value="GGDEF"/>
    <property type="match status" value="1"/>
</dbReference>
<evidence type="ECO:0000256" key="4">
    <source>
        <dbReference type="ARBA" id="ARBA00034247"/>
    </source>
</evidence>
<dbReference type="RefSeq" id="WP_067430060.1">
    <property type="nucleotide sequence ID" value="NZ_LN907827.1"/>
</dbReference>
<dbReference type="Pfam" id="PF00990">
    <property type="entry name" value="GGDEF"/>
    <property type="match status" value="1"/>
</dbReference>
<feature type="transmembrane region" description="Helical" evidence="5">
    <location>
        <begin position="150"/>
        <end position="168"/>
    </location>
</feature>